<feature type="domain" description="SET" evidence="2">
    <location>
        <begin position="55"/>
        <end position="210"/>
    </location>
</feature>
<name>A0AAE0BTC7_9CHLO</name>
<evidence type="ECO:0000256" key="1">
    <source>
        <dbReference type="SAM" id="MobiDB-lite"/>
    </source>
</evidence>
<evidence type="ECO:0000313" key="4">
    <source>
        <dbReference type="Proteomes" id="UP001190700"/>
    </source>
</evidence>
<evidence type="ECO:0000313" key="3">
    <source>
        <dbReference type="EMBL" id="KAK3241485.1"/>
    </source>
</evidence>
<dbReference type="PROSITE" id="PS50280">
    <property type="entry name" value="SET"/>
    <property type="match status" value="1"/>
</dbReference>
<keyword evidence="4" id="KW-1185">Reference proteome</keyword>
<dbReference type="Proteomes" id="UP001190700">
    <property type="component" value="Unassembled WGS sequence"/>
</dbReference>
<comment type="caution">
    <text evidence="3">The sequence shown here is derived from an EMBL/GenBank/DDBJ whole genome shotgun (WGS) entry which is preliminary data.</text>
</comment>
<feature type="region of interest" description="Disordered" evidence="1">
    <location>
        <begin position="218"/>
        <end position="264"/>
    </location>
</feature>
<feature type="compositionally biased region" description="Basic and acidic residues" evidence="1">
    <location>
        <begin position="252"/>
        <end position="264"/>
    </location>
</feature>
<proteinExistence type="predicted"/>
<gene>
    <name evidence="3" type="ORF">CYMTET_48753</name>
</gene>
<evidence type="ECO:0000259" key="2">
    <source>
        <dbReference type="PROSITE" id="PS50280"/>
    </source>
</evidence>
<dbReference type="Pfam" id="PF00856">
    <property type="entry name" value="SET"/>
    <property type="match status" value="1"/>
</dbReference>
<reference evidence="3 4" key="1">
    <citation type="journal article" date="2015" name="Genome Biol. Evol.">
        <title>Comparative Genomics of a Bacterivorous Green Alga Reveals Evolutionary Causalities and Consequences of Phago-Mixotrophic Mode of Nutrition.</title>
        <authorList>
            <person name="Burns J.A."/>
            <person name="Paasch A."/>
            <person name="Narechania A."/>
            <person name="Kim E."/>
        </authorList>
    </citation>
    <scope>NUCLEOTIDE SEQUENCE [LARGE SCALE GENOMIC DNA]</scope>
    <source>
        <strain evidence="3 4">PLY_AMNH</strain>
    </source>
</reference>
<dbReference type="SUPFAM" id="SSF82199">
    <property type="entry name" value="SET domain"/>
    <property type="match status" value="1"/>
</dbReference>
<accession>A0AAE0BTC7</accession>
<dbReference type="AlphaFoldDB" id="A0AAE0BTC7"/>
<dbReference type="SMART" id="SM00317">
    <property type="entry name" value="SET"/>
    <property type="match status" value="1"/>
</dbReference>
<organism evidence="3 4">
    <name type="scientific">Cymbomonas tetramitiformis</name>
    <dbReference type="NCBI Taxonomy" id="36881"/>
    <lineage>
        <taxon>Eukaryota</taxon>
        <taxon>Viridiplantae</taxon>
        <taxon>Chlorophyta</taxon>
        <taxon>Pyramimonadophyceae</taxon>
        <taxon>Pyramimonadales</taxon>
        <taxon>Pyramimonadaceae</taxon>
        <taxon>Cymbomonas</taxon>
    </lineage>
</organism>
<protein>
    <recommendedName>
        <fullName evidence="2">SET domain-containing protein</fullName>
    </recommendedName>
</protein>
<dbReference type="Gene3D" id="2.170.270.10">
    <property type="entry name" value="SET domain"/>
    <property type="match status" value="1"/>
</dbReference>
<sequence length="264" mass="29102">MSLGKGGPRADDLTLAEMQKRFSEVRDHYRKSGDVDQSIVCRNLLCTRLDDLQLSRVEIKDSSLHGSGVFATRDLAENELITFYPGDSLLIWDDADRSPSRDVTVIFGAHVPEERRDSRRILGEEARSFEQKANVTTSLVGDPECLDDTAYIGHMCNDGASCLTGADCEAYTHSSEARANAYHVGLEGCHIATIATREILSGEEVLVSYGEDYWLSRGGNEATTISPDTPISIRREQTKQSKKASKQGARARNSERGFGRPKDA</sequence>
<dbReference type="InterPro" id="IPR001214">
    <property type="entry name" value="SET_dom"/>
</dbReference>
<dbReference type="InterPro" id="IPR046341">
    <property type="entry name" value="SET_dom_sf"/>
</dbReference>
<dbReference type="EMBL" id="LGRX02033385">
    <property type="protein sequence ID" value="KAK3241485.1"/>
    <property type="molecule type" value="Genomic_DNA"/>
</dbReference>